<dbReference type="AlphaFoldDB" id="A0A0D9UZD9"/>
<dbReference type="Gramene" id="LPERR01G09880.1">
    <property type="protein sequence ID" value="LPERR01G09880.1"/>
    <property type="gene ID" value="LPERR01G09880"/>
</dbReference>
<sequence>MASIVMLLSELLGGESTSVMAAEWYMGGHSLREFRPAAAVAMGERPAGEARRSEAVVEKKAKEETFDDLAAVSRIAVDVMWP</sequence>
<dbReference type="eggNOG" id="ENOG502R3NG">
    <property type="taxonomic scope" value="Eukaryota"/>
</dbReference>
<dbReference type="HOGENOM" id="CLU_169290_0_0_1"/>
<accession>A0A0D9UZD9</accession>
<reference evidence="2 3" key="1">
    <citation type="submission" date="2012-08" db="EMBL/GenBank/DDBJ databases">
        <title>Oryza genome evolution.</title>
        <authorList>
            <person name="Wing R.A."/>
        </authorList>
    </citation>
    <scope>NUCLEOTIDE SEQUENCE</scope>
</reference>
<keyword evidence="3" id="KW-1185">Reference proteome</keyword>
<feature type="signal peptide" evidence="1">
    <location>
        <begin position="1"/>
        <end position="21"/>
    </location>
</feature>
<proteinExistence type="predicted"/>
<protein>
    <submittedName>
        <fullName evidence="2">Uncharacterized protein</fullName>
    </submittedName>
</protein>
<keyword evidence="1" id="KW-0732">Signal</keyword>
<organism evidence="2 3">
    <name type="scientific">Leersia perrieri</name>
    <dbReference type="NCBI Taxonomy" id="77586"/>
    <lineage>
        <taxon>Eukaryota</taxon>
        <taxon>Viridiplantae</taxon>
        <taxon>Streptophyta</taxon>
        <taxon>Embryophyta</taxon>
        <taxon>Tracheophyta</taxon>
        <taxon>Spermatophyta</taxon>
        <taxon>Magnoliopsida</taxon>
        <taxon>Liliopsida</taxon>
        <taxon>Poales</taxon>
        <taxon>Poaceae</taxon>
        <taxon>BOP clade</taxon>
        <taxon>Oryzoideae</taxon>
        <taxon>Oryzeae</taxon>
        <taxon>Oryzinae</taxon>
        <taxon>Leersia</taxon>
    </lineage>
</organism>
<evidence type="ECO:0000313" key="2">
    <source>
        <dbReference type="EnsemblPlants" id="LPERR01G09880.1"/>
    </source>
</evidence>
<dbReference type="Proteomes" id="UP000032180">
    <property type="component" value="Chromosome 1"/>
</dbReference>
<evidence type="ECO:0000313" key="3">
    <source>
        <dbReference type="Proteomes" id="UP000032180"/>
    </source>
</evidence>
<name>A0A0D9UZD9_9ORYZ</name>
<reference evidence="3" key="2">
    <citation type="submission" date="2013-12" db="EMBL/GenBank/DDBJ databases">
        <authorList>
            <person name="Yu Y."/>
            <person name="Lee S."/>
            <person name="de Baynast K."/>
            <person name="Wissotski M."/>
            <person name="Liu L."/>
            <person name="Talag J."/>
            <person name="Goicoechea J."/>
            <person name="Angelova A."/>
            <person name="Jetty R."/>
            <person name="Kudrna D."/>
            <person name="Golser W."/>
            <person name="Rivera L."/>
            <person name="Zhang J."/>
            <person name="Wing R."/>
        </authorList>
    </citation>
    <scope>NUCLEOTIDE SEQUENCE</scope>
</reference>
<feature type="chain" id="PRO_5002346877" evidence="1">
    <location>
        <begin position="22"/>
        <end position="82"/>
    </location>
</feature>
<reference evidence="2" key="3">
    <citation type="submission" date="2015-04" db="UniProtKB">
        <authorList>
            <consortium name="EnsemblPlants"/>
        </authorList>
    </citation>
    <scope>IDENTIFICATION</scope>
</reference>
<evidence type="ECO:0000256" key="1">
    <source>
        <dbReference type="SAM" id="SignalP"/>
    </source>
</evidence>
<dbReference type="EnsemblPlants" id="LPERR01G09880.1">
    <property type="protein sequence ID" value="LPERR01G09880.1"/>
    <property type="gene ID" value="LPERR01G09880"/>
</dbReference>